<feature type="compositionally biased region" description="Low complexity" evidence="1">
    <location>
        <begin position="451"/>
        <end position="471"/>
    </location>
</feature>
<feature type="compositionally biased region" description="Basic residues" evidence="1">
    <location>
        <begin position="562"/>
        <end position="572"/>
    </location>
</feature>
<keyword evidence="2" id="KW-0812">Transmembrane</keyword>
<feature type="compositionally biased region" description="Low complexity" evidence="1">
    <location>
        <begin position="730"/>
        <end position="747"/>
    </location>
</feature>
<organism evidence="3 4">
    <name type="scientific">Hydnomerulius pinastri MD-312</name>
    <dbReference type="NCBI Taxonomy" id="994086"/>
    <lineage>
        <taxon>Eukaryota</taxon>
        <taxon>Fungi</taxon>
        <taxon>Dikarya</taxon>
        <taxon>Basidiomycota</taxon>
        <taxon>Agaricomycotina</taxon>
        <taxon>Agaricomycetes</taxon>
        <taxon>Agaricomycetidae</taxon>
        <taxon>Boletales</taxon>
        <taxon>Boletales incertae sedis</taxon>
        <taxon>Leucogyrophana</taxon>
    </lineage>
</organism>
<dbReference type="AlphaFoldDB" id="A0A0C9WBF8"/>
<feature type="compositionally biased region" description="Low complexity" evidence="1">
    <location>
        <begin position="373"/>
        <end position="391"/>
    </location>
</feature>
<dbReference type="Proteomes" id="UP000053820">
    <property type="component" value="Unassembled WGS sequence"/>
</dbReference>
<evidence type="ECO:0000313" key="4">
    <source>
        <dbReference type="Proteomes" id="UP000053820"/>
    </source>
</evidence>
<feature type="compositionally biased region" description="Low complexity" evidence="1">
    <location>
        <begin position="546"/>
        <end position="561"/>
    </location>
</feature>
<dbReference type="OrthoDB" id="3071207at2759"/>
<feature type="compositionally biased region" description="Polar residues" evidence="1">
    <location>
        <begin position="260"/>
        <end position="287"/>
    </location>
</feature>
<feature type="compositionally biased region" description="Polar residues" evidence="1">
    <location>
        <begin position="412"/>
        <end position="430"/>
    </location>
</feature>
<reference evidence="3 4" key="1">
    <citation type="submission" date="2014-04" db="EMBL/GenBank/DDBJ databases">
        <title>Evolutionary Origins and Diversification of the Mycorrhizal Mutualists.</title>
        <authorList>
            <consortium name="DOE Joint Genome Institute"/>
            <consortium name="Mycorrhizal Genomics Consortium"/>
            <person name="Kohler A."/>
            <person name="Kuo A."/>
            <person name="Nagy L.G."/>
            <person name="Floudas D."/>
            <person name="Copeland A."/>
            <person name="Barry K.W."/>
            <person name="Cichocki N."/>
            <person name="Veneault-Fourrey C."/>
            <person name="LaButti K."/>
            <person name="Lindquist E.A."/>
            <person name="Lipzen A."/>
            <person name="Lundell T."/>
            <person name="Morin E."/>
            <person name="Murat C."/>
            <person name="Riley R."/>
            <person name="Ohm R."/>
            <person name="Sun H."/>
            <person name="Tunlid A."/>
            <person name="Henrissat B."/>
            <person name="Grigoriev I.V."/>
            <person name="Hibbett D.S."/>
            <person name="Martin F."/>
        </authorList>
    </citation>
    <scope>NUCLEOTIDE SEQUENCE [LARGE SCALE GENOMIC DNA]</scope>
    <source>
        <strain evidence="3 4">MD-312</strain>
    </source>
</reference>
<dbReference type="HOGENOM" id="CLU_343246_0_0_1"/>
<feature type="region of interest" description="Disordered" evidence="1">
    <location>
        <begin position="632"/>
        <end position="710"/>
    </location>
</feature>
<gene>
    <name evidence="3" type="ORF">HYDPIDRAFT_31996</name>
</gene>
<accession>A0A0C9WBF8</accession>
<evidence type="ECO:0008006" key="5">
    <source>
        <dbReference type="Google" id="ProtNLM"/>
    </source>
</evidence>
<protein>
    <recommendedName>
        <fullName evidence="5">Transmembrane protein</fullName>
    </recommendedName>
</protein>
<name>A0A0C9WBF8_9AGAM</name>
<feature type="region of interest" description="Disordered" evidence="1">
    <location>
        <begin position="546"/>
        <end position="592"/>
    </location>
</feature>
<feature type="compositionally biased region" description="Gly residues" evidence="1">
    <location>
        <begin position="632"/>
        <end position="643"/>
    </location>
</feature>
<feature type="compositionally biased region" description="Polar residues" evidence="1">
    <location>
        <begin position="228"/>
        <end position="248"/>
    </location>
</feature>
<feature type="compositionally biased region" description="Basic and acidic residues" evidence="1">
    <location>
        <begin position="113"/>
        <end position="123"/>
    </location>
</feature>
<sequence>MSDGEQEQVRRWLTDDNAVLNGVLIVAASSVALVFASLCVWRAKHHHVHAEPTSTKDHQEHLDSSSLSNLSTAQSVLSAALTSLHIVSVTPGEYGMTPAGQAIPSDASSTLDVEQKDRKGLRSKERRRRGKDPYKELLKGGKKSKTLLKTNKADDDDDADHSRSVSPFTEAESKSNTSGNDNLLSTSRSQSQDTLSRELFDDEQVTPSASAAPRAEVSLDGGVKSVTPVISPSPASVTLPSSNASSLCSALHRSSHPDTAGSQPPSPRDSTTPDANANLPSSPSLKGTETCPPDPSPPSEPLGSRNMHPAQCSQNFPSNPPIWEGGSQAESSGANCTKLPRFRSKPRAAASENIEKPQTPPSTEPYPSSNGVSSPSLPETESSPSSSRSSTYMPPVTFPSLNPLPVDMGDFPSSTPVNNAGPSTPAVQRGSTPPPSRSRPESTPPPQLPGQAQFSSQASSQTGTQVSAQTQLASMRGALEAARLREEKSRAEAERASNECEEIRWRWNEDAGAWRRRETELQTQMHHLMQQLQAYAAILASFQSQQRPSSSFSSPTSPSPHTHPHSSPRLQHHPLAPFPLPPLQSQNPASAPAHVQALLASTPMLSSHHQGFGMHSGMGTAGMSPLLWSGLGFSGPGRSGTRGPGQHTPDSSASGSPSRGRRRRRQAEDVRSASDDSSLGDWDGIEESSGPDNDEGDRWERGEDPWEEEGDIFRNNVLADAILKRPESIRGLSSVGKRSGSGRVPSRTSVRSDGGVGAPVVPLANRVKREEVIMNEHSELVRATVGGDAEVPEDQEAAWEKPNVITPTDDDPAANTPPGPDTDKQ</sequence>
<feature type="region of interest" description="Disordered" evidence="1">
    <location>
        <begin position="785"/>
        <end position="825"/>
    </location>
</feature>
<keyword evidence="4" id="KW-1185">Reference proteome</keyword>
<feature type="transmembrane region" description="Helical" evidence="2">
    <location>
        <begin position="20"/>
        <end position="41"/>
    </location>
</feature>
<feature type="compositionally biased region" description="Pro residues" evidence="1">
    <location>
        <begin position="815"/>
        <end position="825"/>
    </location>
</feature>
<feature type="region of interest" description="Disordered" evidence="1">
    <location>
        <begin position="97"/>
        <end position="474"/>
    </location>
</feature>
<keyword evidence="2" id="KW-1133">Transmembrane helix</keyword>
<evidence type="ECO:0000256" key="2">
    <source>
        <dbReference type="SAM" id="Phobius"/>
    </source>
</evidence>
<keyword evidence="2" id="KW-0472">Membrane</keyword>
<feature type="region of interest" description="Disordered" evidence="1">
    <location>
        <begin position="727"/>
        <end position="759"/>
    </location>
</feature>
<dbReference type="EMBL" id="KN839869">
    <property type="protein sequence ID" value="KIJ60782.1"/>
    <property type="molecule type" value="Genomic_DNA"/>
</dbReference>
<feature type="compositionally biased region" description="Low complexity" evidence="1">
    <location>
        <begin position="644"/>
        <end position="658"/>
    </location>
</feature>
<feature type="compositionally biased region" description="Polar residues" evidence="1">
    <location>
        <begin position="174"/>
        <end position="194"/>
    </location>
</feature>
<proteinExistence type="predicted"/>
<evidence type="ECO:0000313" key="3">
    <source>
        <dbReference type="EMBL" id="KIJ60782.1"/>
    </source>
</evidence>
<evidence type="ECO:0000256" key="1">
    <source>
        <dbReference type="SAM" id="MobiDB-lite"/>
    </source>
</evidence>
<feature type="compositionally biased region" description="Pro residues" evidence="1">
    <location>
        <begin position="432"/>
        <end position="448"/>
    </location>
</feature>